<keyword evidence="1" id="KW-0808">Transferase</keyword>
<dbReference type="PANTHER" id="PTHR36978:SF4">
    <property type="entry name" value="P-LOOP CONTAINING NUCLEOSIDE TRIPHOSPHATE HYDROLASE PROTEIN"/>
    <property type="match status" value="1"/>
</dbReference>
<dbReference type="SUPFAM" id="SSF52540">
    <property type="entry name" value="P-loop containing nucleoside triphosphate hydrolases"/>
    <property type="match status" value="1"/>
</dbReference>
<evidence type="ECO:0000313" key="2">
    <source>
        <dbReference type="Proteomes" id="UP001597108"/>
    </source>
</evidence>
<accession>A0ABW3IQY2</accession>
<dbReference type="GO" id="GO:0016740">
    <property type="term" value="F:transferase activity"/>
    <property type="evidence" value="ECO:0007669"/>
    <property type="project" value="UniProtKB-KW"/>
</dbReference>
<dbReference type="EMBL" id="JBHTJT010000013">
    <property type="protein sequence ID" value="MFD0980286.1"/>
    <property type="molecule type" value="Genomic_DNA"/>
</dbReference>
<reference evidence="2" key="1">
    <citation type="journal article" date="2019" name="Int. J. Syst. Evol. Microbiol.">
        <title>The Global Catalogue of Microorganisms (GCM) 10K type strain sequencing project: providing services to taxonomists for standard genome sequencing and annotation.</title>
        <authorList>
            <consortium name="The Broad Institute Genomics Platform"/>
            <consortium name="The Broad Institute Genome Sequencing Center for Infectious Disease"/>
            <person name="Wu L."/>
            <person name="Ma J."/>
        </authorList>
    </citation>
    <scope>NUCLEOTIDE SEQUENCE [LARGE SCALE GENOMIC DNA]</scope>
    <source>
        <strain evidence="2">CCUG 60524</strain>
    </source>
</reference>
<keyword evidence="2" id="KW-1185">Reference proteome</keyword>
<protein>
    <submittedName>
        <fullName evidence="1">Sulfotransferase family protein</fullName>
        <ecNumber evidence="1">2.8.2.-</ecNumber>
    </submittedName>
</protein>
<name>A0ABW3IQY2_9RHOB</name>
<gene>
    <name evidence="1" type="ORF">ACFQ2S_11550</name>
</gene>
<dbReference type="PANTHER" id="PTHR36978">
    <property type="entry name" value="P-LOOP CONTAINING NUCLEOTIDE TRIPHOSPHATE HYDROLASE"/>
    <property type="match status" value="1"/>
</dbReference>
<evidence type="ECO:0000313" key="1">
    <source>
        <dbReference type="EMBL" id="MFD0980286.1"/>
    </source>
</evidence>
<dbReference type="InterPro" id="IPR027417">
    <property type="entry name" value="P-loop_NTPase"/>
</dbReference>
<proteinExistence type="predicted"/>
<dbReference type="InterPro" id="IPR040632">
    <property type="entry name" value="Sulfotransfer_4"/>
</dbReference>
<dbReference type="Pfam" id="PF17784">
    <property type="entry name" value="Sulfotransfer_4"/>
    <property type="match status" value="1"/>
</dbReference>
<organism evidence="1 2">
    <name type="scientific">Tropicimonas aquimaris</name>
    <dbReference type="NCBI Taxonomy" id="914152"/>
    <lineage>
        <taxon>Bacteria</taxon>
        <taxon>Pseudomonadati</taxon>
        <taxon>Pseudomonadota</taxon>
        <taxon>Alphaproteobacteria</taxon>
        <taxon>Rhodobacterales</taxon>
        <taxon>Roseobacteraceae</taxon>
        <taxon>Tropicimonas</taxon>
    </lineage>
</organism>
<dbReference type="Proteomes" id="UP001597108">
    <property type="component" value="Unassembled WGS sequence"/>
</dbReference>
<sequence>MNARKHKVFGVGLGRTGTASLQLALKQLGYKTAHFLPYRDLLNEYDRGTRSFMGSGTFAFIDRYDAISNGTGLPFQALERRYTDSRFILTLRDPDRWLASQQRYRAALAKRDMQRGDNSEGASRFINENIYGAATFEASAWIQAFEEHKSAVLKHFRESPEKLLTFDVAAGDSWGQLCSFLGHQTVEGEFPHSNDQRTAEQEFALPERLRKTAERLGIGLQPFLLADMGHGDISAPTATPFPSRDGIWWGNPESDAAALREIRSHWTKEPEFLVFTWATLWYLDEYDAFATFVHDTCDEVYSGPDCRVFRPVRRAKTT</sequence>
<comment type="caution">
    <text evidence="1">The sequence shown here is derived from an EMBL/GenBank/DDBJ whole genome shotgun (WGS) entry which is preliminary data.</text>
</comment>
<dbReference type="Gene3D" id="3.40.50.300">
    <property type="entry name" value="P-loop containing nucleotide triphosphate hydrolases"/>
    <property type="match status" value="1"/>
</dbReference>
<dbReference type="RefSeq" id="WP_386074603.1">
    <property type="nucleotide sequence ID" value="NZ_JBHTJT010000013.1"/>
</dbReference>
<dbReference type="EC" id="2.8.2.-" evidence="1"/>